<sequence>MTRAKPKIHHTINTGDHLPTSVRPYYKTGILRPSNSPWSSPVLLKRKPDGTYRFLVDFRRLNSITKKDSYPQPSAEELLHRLAGHQYFTKLDLKSGYFQMPIHESDIPKTAIITQDGLYGFTALAQGLMNAPPVMSGHICPAIIMLLNHLKTLPAFSGNQSEDAVQWLKDITDGLNYAEYTDDRKTFIISEYLKSDARLWLFGNLFVLDSWPIFIEEFKKEFAPTLLKGDAMSQVNECVYELDKTMLYCDNGTKEEHNCELFEEKEVHLDYSNIKLIELNNIVLLNTCIVKSDENSCEMVWPDGCETWFIHDELPQRYQFIRSKQPNVPFNSTSNIDDKFSQENLLNCINVLSSSVMNDKYIFASYNLEAFGSPLKLHVKYSDIFSFFLFLRKLRPVINTCSRIFTGDTAGSYFCHDVMPYDTEDRDWFRCLAVP</sequence>
<dbReference type="EMBL" id="CAJOBP010003854">
    <property type="protein sequence ID" value="CAF4421199.1"/>
    <property type="molecule type" value="Genomic_DNA"/>
</dbReference>
<evidence type="ECO:0000313" key="3">
    <source>
        <dbReference type="EMBL" id="CAF4421199.1"/>
    </source>
</evidence>
<evidence type="ECO:0000259" key="1">
    <source>
        <dbReference type="Pfam" id="PF00078"/>
    </source>
</evidence>
<evidence type="ECO:0000313" key="2">
    <source>
        <dbReference type="EMBL" id="CAF4415377.1"/>
    </source>
</evidence>
<organism evidence="2 4">
    <name type="scientific">Rotaria socialis</name>
    <dbReference type="NCBI Taxonomy" id="392032"/>
    <lineage>
        <taxon>Eukaryota</taxon>
        <taxon>Metazoa</taxon>
        <taxon>Spiralia</taxon>
        <taxon>Gnathifera</taxon>
        <taxon>Rotifera</taxon>
        <taxon>Eurotatoria</taxon>
        <taxon>Bdelloidea</taxon>
        <taxon>Philodinida</taxon>
        <taxon>Philodinidae</taxon>
        <taxon>Rotaria</taxon>
    </lineage>
</organism>
<proteinExistence type="predicted"/>
<evidence type="ECO:0000313" key="4">
    <source>
        <dbReference type="Proteomes" id="UP000663851"/>
    </source>
</evidence>
<gene>
    <name evidence="2" type="ORF">HFQ381_LOCUS21151</name>
    <name evidence="3" type="ORF">UJA718_LOCUS20586</name>
</gene>
<accession>A0A820Q0L5</accession>
<dbReference type="InterPro" id="IPR053134">
    <property type="entry name" value="RNA-dir_DNA_polymerase"/>
</dbReference>
<protein>
    <recommendedName>
        <fullName evidence="1">Reverse transcriptase domain-containing protein</fullName>
    </recommendedName>
</protein>
<comment type="caution">
    <text evidence="2">The sequence shown here is derived from an EMBL/GenBank/DDBJ whole genome shotgun (WGS) entry which is preliminary data.</text>
</comment>
<keyword evidence="5" id="KW-1185">Reference proteome</keyword>
<dbReference type="InterPro" id="IPR043502">
    <property type="entry name" value="DNA/RNA_pol_sf"/>
</dbReference>
<dbReference type="PANTHER" id="PTHR24559">
    <property type="entry name" value="TRANSPOSON TY3-I GAG-POL POLYPROTEIN"/>
    <property type="match status" value="1"/>
</dbReference>
<dbReference type="PANTHER" id="PTHR24559:SF444">
    <property type="entry name" value="REVERSE TRANSCRIPTASE DOMAIN-CONTAINING PROTEIN"/>
    <property type="match status" value="1"/>
</dbReference>
<dbReference type="Proteomes" id="UP000663851">
    <property type="component" value="Unassembled WGS sequence"/>
</dbReference>
<name>A0A820Q0L5_9BILA</name>
<dbReference type="AlphaFoldDB" id="A0A820Q0L5"/>
<dbReference type="EMBL" id="CAJOBO010001872">
    <property type="protein sequence ID" value="CAF4415377.1"/>
    <property type="molecule type" value="Genomic_DNA"/>
</dbReference>
<dbReference type="Pfam" id="PF00078">
    <property type="entry name" value="RVT_1"/>
    <property type="match status" value="1"/>
</dbReference>
<dbReference type="Gene3D" id="3.10.10.10">
    <property type="entry name" value="HIV Type 1 Reverse Transcriptase, subunit A, domain 1"/>
    <property type="match status" value="1"/>
</dbReference>
<dbReference type="InterPro" id="IPR043128">
    <property type="entry name" value="Rev_trsase/Diguanyl_cyclase"/>
</dbReference>
<dbReference type="SUPFAM" id="SSF56672">
    <property type="entry name" value="DNA/RNA polymerases"/>
    <property type="match status" value="1"/>
</dbReference>
<evidence type="ECO:0000313" key="5">
    <source>
        <dbReference type="Proteomes" id="UP000663873"/>
    </source>
</evidence>
<dbReference type="Proteomes" id="UP000663873">
    <property type="component" value="Unassembled WGS sequence"/>
</dbReference>
<dbReference type="Gene3D" id="3.30.70.270">
    <property type="match status" value="1"/>
</dbReference>
<dbReference type="InterPro" id="IPR000477">
    <property type="entry name" value="RT_dom"/>
</dbReference>
<dbReference type="CDD" id="cd01647">
    <property type="entry name" value="RT_LTR"/>
    <property type="match status" value="1"/>
</dbReference>
<reference evidence="2" key="1">
    <citation type="submission" date="2021-02" db="EMBL/GenBank/DDBJ databases">
        <authorList>
            <person name="Nowell W R."/>
        </authorList>
    </citation>
    <scope>NUCLEOTIDE SEQUENCE</scope>
</reference>
<feature type="domain" description="Reverse transcriptase" evidence="1">
    <location>
        <begin position="46"/>
        <end position="183"/>
    </location>
</feature>